<proteinExistence type="predicted"/>
<dbReference type="Proteomes" id="UP001307889">
    <property type="component" value="Chromosome 9"/>
</dbReference>
<keyword evidence="3" id="KW-1185">Reference proteome</keyword>
<accession>A0ABN7B761</accession>
<protein>
    <submittedName>
        <fullName evidence="2">Uncharacterized protein</fullName>
    </submittedName>
</protein>
<name>A0ABN7B761_9HEMI</name>
<sequence length="102" mass="11068">MKAGCRKDSGRSVPEHGGSHFQGQIAADLPLAQNMRHMPWDPSAVERIPEDRVMVCIWTDSGLMDSQDCICRIVAVESAWSDCSRSSPGPENEAYALGSSSC</sequence>
<evidence type="ECO:0000313" key="2">
    <source>
        <dbReference type="EMBL" id="BES98617.1"/>
    </source>
</evidence>
<feature type="compositionally biased region" description="Basic and acidic residues" evidence="1">
    <location>
        <begin position="1"/>
        <end position="18"/>
    </location>
</feature>
<dbReference type="EMBL" id="AP028917">
    <property type="protein sequence ID" value="BES98617.1"/>
    <property type="molecule type" value="Genomic_DNA"/>
</dbReference>
<evidence type="ECO:0000256" key="1">
    <source>
        <dbReference type="SAM" id="MobiDB-lite"/>
    </source>
</evidence>
<organism evidence="2 3">
    <name type="scientific">Nesidiocoris tenuis</name>
    <dbReference type="NCBI Taxonomy" id="355587"/>
    <lineage>
        <taxon>Eukaryota</taxon>
        <taxon>Metazoa</taxon>
        <taxon>Ecdysozoa</taxon>
        <taxon>Arthropoda</taxon>
        <taxon>Hexapoda</taxon>
        <taxon>Insecta</taxon>
        <taxon>Pterygota</taxon>
        <taxon>Neoptera</taxon>
        <taxon>Paraneoptera</taxon>
        <taxon>Hemiptera</taxon>
        <taxon>Heteroptera</taxon>
        <taxon>Panheteroptera</taxon>
        <taxon>Cimicomorpha</taxon>
        <taxon>Miridae</taxon>
        <taxon>Dicyphina</taxon>
        <taxon>Nesidiocoris</taxon>
    </lineage>
</organism>
<evidence type="ECO:0000313" key="3">
    <source>
        <dbReference type="Proteomes" id="UP001307889"/>
    </source>
</evidence>
<reference evidence="2 3" key="1">
    <citation type="submission" date="2023-09" db="EMBL/GenBank/DDBJ databases">
        <title>Nesidiocoris tenuis whole genome shotgun sequence.</title>
        <authorList>
            <person name="Shibata T."/>
            <person name="Shimoda M."/>
            <person name="Kobayashi T."/>
            <person name="Uehara T."/>
        </authorList>
    </citation>
    <scope>NUCLEOTIDE SEQUENCE [LARGE SCALE GENOMIC DNA]</scope>
    <source>
        <strain evidence="2 3">Japan</strain>
    </source>
</reference>
<gene>
    <name evidence="2" type="ORF">NTJ_11428</name>
</gene>
<feature type="region of interest" description="Disordered" evidence="1">
    <location>
        <begin position="1"/>
        <end position="24"/>
    </location>
</feature>
<feature type="region of interest" description="Disordered" evidence="1">
    <location>
        <begin position="82"/>
        <end position="102"/>
    </location>
</feature>